<evidence type="ECO:0000256" key="1">
    <source>
        <dbReference type="SAM" id="SignalP"/>
    </source>
</evidence>
<protein>
    <submittedName>
        <fullName evidence="2">Conjugal transfer protein TraI</fullName>
    </submittedName>
</protein>
<dbReference type="RefSeq" id="WP_150415419.1">
    <property type="nucleotide sequence ID" value="NZ_VYQF01000003.1"/>
</dbReference>
<feature type="chain" id="PRO_5023914850" evidence="1">
    <location>
        <begin position="20"/>
        <end position="220"/>
    </location>
</feature>
<reference evidence="2 3" key="1">
    <citation type="submission" date="2019-09" db="EMBL/GenBank/DDBJ databases">
        <title>Draft genome sequence of Ginsengibacter sp. BR5-29.</title>
        <authorList>
            <person name="Im W.-T."/>
        </authorList>
    </citation>
    <scope>NUCLEOTIDE SEQUENCE [LARGE SCALE GENOMIC DNA]</scope>
    <source>
        <strain evidence="2 3">BR5-29</strain>
    </source>
</reference>
<keyword evidence="1" id="KW-0732">Signal</keyword>
<feature type="signal peptide" evidence="1">
    <location>
        <begin position="1"/>
        <end position="19"/>
    </location>
</feature>
<comment type="caution">
    <text evidence="2">The sequence shown here is derived from an EMBL/GenBank/DDBJ whole genome shotgun (WGS) entry which is preliminary data.</text>
</comment>
<gene>
    <name evidence="2" type="ORF">FW778_14215</name>
</gene>
<evidence type="ECO:0000313" key="2">
    <source>
        <dbReference type="EMBL" id="KAA9038698.1"/>
    </source>
</evidence>
<dbReference type="Proteomes" id="UP000326903">
    <property type="component" value="Unassembled WGS sequence"/>
</dbReference>
<dbReference type="EMBL" id="VYQF01000003">
    <property type="protein sequence ID" value="KAA9038698.1"/>
    <property type="molecule type" value="Genomic_DNA"/>
</dbReference>
<organism evidence="2 3">
    <name type="scientific">Ginsengibacter hankyongi</name>
    <dbReference type="NCBI Taxonomy" id="2607284"/>
    <lineage>
        <taxon>Bacteria</taxon>
        <taxon>Pseudomonadati</taxon>
        <taxon>Bacteroidota</taxon>
        <taxon>Chitinophagia</taxon>
        <taxon>Chitinophagales</taxon>
        <taxon>Chitinophagaceae</taxon>
        <taxon>Ginsengibacter</taxon>
    </lineage>
</organism>
<sequence>MKKLLVCIGFFLLGMTASAQDPILDVIKAGIKKAIIAVDLKIQRLQTKTIWLQNAQKVIENAMSELKLGQITDWVQKQKDLYQDYFDELWKVKDVLSYYHRIKEITQQEVSLVKQYHSAWNGVRQDGHFTANELLYIGQVYTGILAESVKNLDQLALVINSFTTQMTDAKRLEIINKAADGMQQNYDDLVQFNSRNIGISLQRSRDENDINVVKLLYGIQ</sequence>
<proteinExistence type="predicted"/>
<name>A0A5J5IF97_9BACT</name>
<evidence type="ECO:0000313" key="3">
    <source>
        <dbReference type="Proteomes" id="UP000326903"/>
    </source>
</evidence>
<keyword evidence="3" id="KW-1185">Reference proteome</keyword>
<dbReference type="AlphaFoldDB" id="A0A5J5IF97"/>
<accession>A0A5J5IF97</accession>